<keyword evidence="2" id="KW-1133">Transmembrane helix</keyword>
<evidence type="ECO:0000313" key="4">
    <source>
        <dbReference type="Proteomes" id="UP000019132"/>
    </source>
</evidence>
<name>K3XAE8_GLOUD</name>
<feature type="compositionally biased region" description="Low complexity" evidence="1">
    <location>
        <begin position="17"/>
        <end position="28"/>
    </location>
</feature>
<dbReference type="eggNOG" id="ENOG502S88S">
    <property type="taxonomic scope" value="Eukaryota"/>
</dbReference>
<keyword evidence="2" id="KW-0812">Transmembrane</keyword>
<feature type="transmembrane region" description="Helical" evidence="2">
    <location>
        <begin position="82"/>
        <end position="103"/>
    </location>
</feature>
<protein>
    <submittedName>
        <fullName evidence="3">Uncharacterized protein</fullName>
    </submittedName>
</protein>
<proteinExistence type="predicted"/>
<dbReference type="EMBL" id="ADOS01001529">
    <property type="status" value="NOT_ANNOTATED_CDS"/>
    <property type="molecule type" value="Genomic_DNA"/>
</dbReference>
<reference evidence="4" key="1">
    <citation type="journal article" date="2010" name="Genome Biol.">
        <title>Genome sequence of the necrotrophic plant pathogen Pythium ultimum reveals original pathogenicity mechanisms and effector repertoire.</title>
        <authorList>
            <person name="Levesque C.A."/>
            <person name="Brouwer H."/>
            <person name="Cano L."/>
            <person name="Hamilton J.P."/>
            <person name="Holt C."/>
            <person name="Huitema E."/>
            <person name="Raffaele S."/>
            <person name="Robideau G.P."/>
            <person name="Thines M."/>
            <person name="Win J."/>
            <person name="Zerillo M.M."/>
            <person name="Beakes G.W."/>
            <person name="Boore J.L."/>
            <person name="Busam D."/>
            <person name="Dumas B."/>
            <person name="Ferriera S."/>
            <person name="Fuerstenberg S.I."/>
            <person name="Gachon C.M."/>
            <person name="Gaulin E."/>
            <person name="Govers F."/>
            <person name="Grenville-Briggs L."/>
            <person name="Horner N."/>
            <person name="Hostetler J."/>
            <person name="Jiang R.H."/>
            <person name="Johnson J."/>
            <person name="Krajaejun T."/>
            <person name="Lin H."/>
            <person name="Meijer H.J."/>
            <person name="Moore B."/>
            <person name="Morris P."/>
            <person name="Phuntmart V."/>
            <person name="Puiu D."/>
            <person name="Shetty J."/>
            <person name="Stajich J.E."/>
            <person name="Tripathy S."/>
            <person name="Wawra S."/>
            <person name="van West P."/>
            <person name="Whitty B.R."/>
            <person name="Coutinho P.M."/>
            <person name="Henrissat B."/>
            <person name="Martin F."/>
            <person name="Thomas P.D."/>
            <person name="Tyler B.M."/>
            <person name="De Vries R.P."/>
            <person name="Kamoun S."/>
            <person name="Yandell M."/>
            <person name="Tisserat N."/>
            <person name="Buell C.R."/>
        </authorList>
    </citation>
    <scope>NUCLEOTIDE SEQUENCE</scope>
    <source>
        <strain evidence="4">DAOM:BR144</strain>
    </source>
</reference>
<dbReference type="OMA" id="FSKVAKW"/>
<dbReference type="Proteomes" id="UP000019132">
    <property type="component" value="Unassembled WGS sequence"/>
</dbReference>
<evidence type="ECO:0000313" key="3">
    <source>
        <dbReference type="EnsemblProtists" id="PYU1_T014197"/>
    </source>
</evidence>
<evidence type="ECO:0000256" key="1">
    <source>
        <dbReference type="SAM" id="MobiDB-lite"/>
    </source>
</evidence>
<organism evidence="3 4">
    <name type="scientific">Globisporangium ultimum (strain ATCC 200006 / CBS 805.95 / DAOM BR144)</name>
    <name type="common">Pythium ultimum</name>
    <dbReference type="NCBI Taxonomy" id="431595"/>
    <lineage>
        <taxon>Eukaryota</taxon>
        <taxon>Sar</taxon>
        <taxon>Stramenopiles</taxon>
        <taxon>Oomycota</taxon>
        <taxon>Peronosporomycetes</taxon>
        <taxon>Pythiales</taxon>
        <taxon>Pythiaceae</taxon>
        <taxon>Globisporangium</taxon>
    </lineage>
</organism>
<keyword evidence="4" id="KW-1185">Reference proteome</keyword>
<dbReference type="VEuPathDB" id="FungiDB:PYU1_G014167"/>
<dbReference type="HOGENOM" id="CLU_157605_0_0_1"/>
<accession>K3XAE8</accession>
<evidence type="ECO:0000256" key="2">
    <source>
        <dbReference type="SAM" id="Phobius"/>
    </source>
</evidence>
<reference evidence="4" key="2">
    <citation type="submission" date="2010-04" db="EMBL/GenBank/DDBJ databases">
        <authorList>
            <person name="Buell R."/>
            <person name="Hamilton J."/>
            <person name="Hostetler J."/>
        </authorList>
    </citation>
    <scope>NUCLEOTIDE SEQUENCE [LARGE SCALE GENOMIC DNA]</scope>
    <source>
        <strain evidence="4">DAOM:BR144</strain>
    </source>
</reference>
<dbReference type="InParanoid" id="K3XAE8"/>
<reference evidence="3" key="3">
    <citation type="submission" date="2015-02" db="UniProtKB">
        <authorList>
            <consortium name="EnsemblProtists"/>
        </authorList>
    </citation>
    <scope>IDENTIFICATION</scope>
    <source>
        <strain evidence="3">DAOM BR144</strain>
    </source>
</reference>
<keyword evidence="2" id="KW-0472">Membrane</keyword>
<sequence>MAKKSTSASKKSKGDSKAAAAAQKQDAAPVAGEDAELPLVLRIAIIGATSYVAEKIWTNRKVVSEVWYSGDQTMTQSTMITVFEYLGAMGMLFVVGIAVGLAMTKAAAYLPKF</sequence>
<dbReference type="EnsemblProtists" id="PYU1_T014197">
    <property type="protein sequence ID" value="PYU1_T014197"/>
    <property type="gene ID" value="PYU1_G014167"/>
</dbReference>
<dbReference type="AlphaFoldDB" id="K3XAE8"/>
<feature type="region of interest" description="Disordered" evidence="1">
    <location>
        <begin position="1"/>
        <end position="31"/>
    </location>
</feature>
<dbReference type="STRING" id="431595.K3XAE8"/>